<accession>A0A5N0T4X0</accession>
<name>A0A5N0T4X0_9MICO</name>
<reference evidence="5" key="1">
    <citation type="submission" date="2019-09" db="EMBL/GenBank/DDBJ databases">
        <title>Mumia zhuanghuii sp. nov. isolated from the intestinal contents of plateau pika (Ochotona curzoniae) in the Qinghai-Tibet plateau of China.</title>
        <authorList>
            <person name="Tian Z."/>
        </authorList>
    </citation>
    <scope>NUCLEOTIDE SEQUENCE [LARGE SCALE GENOMIC DNA]</scope>
    <source>
        <strain evidence="5">L-033</strain>
    </source>
</reference>
<keyword evidence="1" id="KW-0472">Membrane</keyword>
<dbReference type="GO" id="GO:0016020">
    <property type="term" value="C:membrane"/>
    <property type="evidence" value="ECO:0007669"/>
    <property type="project" value="TreeGrafter"/>
</dbReference>
<keyword evidence="1" id="KW-0812">Transmembrane</keyword>
<dbReference type="GO" id="GO:0016747">
    <property type="term" value="F:acyltransferase activity, transferring groups other than amino-acyl groups"/>
    <property type="evidence" value="ECO:0007669"/>
    <property type="project" value="InterPro"/>
</dbReference>
<evidence type="ECO:0000259" key="2">
    <source>
        <dbReference type="Pfam" id="PF01757"/>
    </source>
</evidence>
<feature type="transmembrane region" description="Helical" evidence="1">
    <location>
        <begin position="51"/>
        <end position="71"/>
    </location>
</feature>
<feature type="transmembrane region" description="Helical" evidence="1">
    <location>
        <begin position="216"/>
        <end position="238"/>
    </location>
</feature>
<protein>
    <submittedName>
        <fullName evidence="4">Acyltransferase</fullName>
    </submittedName>
</protein>
<dbReference type="PANTHER" id="PTHR23028">
    <property type="entry name" value="ACETYLTRANSFERASE"/>
    <property type="match status" value="1"/>
</dbReference>
<feature type="domain" description="SGNH" evidence="3">
    <location>
        <begin position="465"/>
        <end position="691"/>
    </location>
</feature>
<dbReference type="AlphaFoldDB" id="A0A5N0T4X0"/>
<organism evidence="4 5">
    <name type="scientific">Microbacterium caowuchunii</name>
    <dbReference type="NCBI Taxonomy" id="2614638"/>
    <lineage>
        <taxon>Bacteria</taxon>
        <taxon>Bacillati</taxon>
        <taxon>Actinomycetota</taxon>
        <taxon>Actinomycetes</taxon>
        <taxon>Micrococcales</taxon>
        <taxon>Microbacteriaceae</taxon>
        <taxon>Microbacterium</taxon>
    </lineage>
</organism>
<evidence type="ECO:0000313" key="5">
    <source>
        <dbReference type="Proteomes" id="UP000326838"/>
    </source>
</evidence>
<dbReference type="InterPro" id="IPR050879">
    <property type="entry name" value="Acyltransferase_3"/>
</dbReference>
<feature type="transmembrane region" description="Helical" evidence="1">
    <location>
        <begin position="92"/>
        <end position="112"/>
    </location>
</feature>
<feature type="domain" description="Acyltransferase 3" evidence="2">
    <location>
        <begin position="27"/>
        <end position="357"/>
    </location>
</feature>
<evidence type="ECO:0000256" key="1">
    <source>
        <dbReference type="SAM" id="Phobius"/>
    </source>
</evidence>
<dbReference type="RefSeq" id="WP_150895688.1">
    <property type="nucleotide sequence ID" value="NZ_VYUY01000022.1"/>
</dbReference>
<feature type="transmembrane region" description="Helical" evidence="1">
    <location>
        <begin position="190"/>
        <end position="210"/>
    </location>
</feature>
<keyword evidence="5" id="KW-1185">Reference proteome</keyword>
<feature type="transmembrane region" description="Helical" evidence="1">
    <location>
        <begin position="340"/>
        <end position="358"/>
    </location>
</feature>
<dbReference type="PANTHER" id="PTHR23028:SF53">
    <property type="entry name" value="ACYL_TRANSF_3 DOMAIN-CONTAINING PROTEIN"/>
    <property type="match status" value="1"/>
</dbReference>
<dbReference type="Pfam" id="PF01757">
    <property type="entry name" value="Acyl_transf_3"/>
    <property type="match status" value="1"/>
</dbReference>
<feature type="transmembrane region" description="Helical" evidence="1">
    <location>
        <begin position="379"/>
        <end position="400"/>
    </location>
</feature>
<dbReference type="Proteomes" id="UP000326838">
    <property type="component" value="Unassembled WGS sequence"/>
</dbReference>
<feature type="transmembrane region" description="Helical" evidence="1">
    <location>
        <begin position="165"/>
        <end position="183"/>
    </location>
</feature>
<sequence>MSTSATSSAPARSRVGTPAPSLVRREVQALRAVAVVGVLLFHLWPQRLTGGYVGVDVFFVVSGFLITDHLVRDHIARGRIALARFWARRAQRLLPASLLVLLVTAIGVYLWVPLTRWPHFGADIIASAFYVQNWAMASQAVDYMAQSNATSPVQHFWTLGVEEQFYIVWPIALIAAVGVAARIGQRASSWFAGTIGALTLASFVYSVVFTQTAPDIAYYSTFTRAWEFGAGALLALLLRRRPRPFGEAIATVASWAGFAAIAAAMFFFTAATPFPSYTAALPVLGTVMVIAAGAPRGRLAPTKIISLRPVQFVGDVSYGVYLWHWPIIVLLPFITGHPLSTAECLAVAAASIALGWLSKRLVEDPWRRNPWLGGGRPRRALWSALTGMAVVTLTAVPLAIATVPPAPRTPTAPEACWGAMAMTDPADCGPADEVPLVSNVHSFSGDLPSDDVKACEITVELATYRRCEVVEAPATGTTVALVGDSHATRWVESFSRAASQEGWGLSTFLVSGCPLVSTDPIGGVWGYDPVGAQLCPVPTAAVIDEITADPSITDVVLTNRTRLYITDDTADHPLAATSVATTIRALQAAGKNVIVLPDHPEVRGIPILGGSGAIDCLSTKSAAECWMPRSEADFKDPMRMASSETSAPVVDMTDLFCDAERCLWQIGGLAVYTDDNHLTRSFAASLAPPLAERLITAGVGTRRSPITP</sequence>
<keyword evidence="4" id="KW-0808">Transferase</keyword>
<feature type="transmembrane region" description="Helical" evidence="1">
    <location>
        <begin position="274"/>
        <end position="295"/>
    </location>
</feature>
<dbReference type="EMBL" id="VYUY01000022">
    <property type="protein sequence ID" value="KAA9130130.1"/>
    <property type="molecule type" value="Genomic_DNA"/>
</dbReference>
<proteinExistence type="predicted"/>
<dbReference type="InterPro" id="IPR002656">
    <property type="entry name" value="Acyl_transf_3_dom"/>
</dbReference>
<dbReference type="InterPro" id="IPR043968">
    <property type="entry name" value="SGNH"/>
</dbReference>
<comment type="caution">
    <text evidence="4">The sequence shown here is derived from an EMBL/GenBank/DDBJ whole genome shotgun (WGS) entry which is preliminary data.</text>
</comment>
<keyword evidence="1" id="KW-1133">Transmembrane helix</keyword>
<keyword evidence="4" id="KW-0012">Acyltransferase</keyword>
<feature type="transmembrane region" description="Helical" evidence="1">
    <location>
        <begin position="316"/>
        <end position="334"/>
    </location>
</feature>
<evidence type="ECO:0000259" key="3">
    <source>
        <dbReference type="Pfam" id="PF19040"/>
    </source>
</evidence>
<dbReference type="GO" id="GO:0009103">
    <property type="term" value="P:lipopolysaccharide biosynthetic process"/>
    <property type="evidence" value="ECO:0007669"/>
    <property type="project" value="TreeGrafter"/>
</dbReference>
<gene>
    <name evidence="4" type="ORF">F6B40_15755</name>
</gene>
<evidence type="ECO:0000313" key="4">
    <source>
        <dbReference type="EMBL" id="KAA9130130.1"/>
    </source>
</evidence>
<feature type="transmembrane region" description="Helical" evidence="1">
    <location>
        <begin position="245"/>
        <end position="268"/>
    </location>
</feature>
<dbReference type="Pfam" id="PF19040">
    <property type="entry name" value="SGNH"/>
    <property type="match status" value="1"/>
</dbReference>